<proteinExistence type="predicted"/>
<dbReference type="HOGENOM" id="CLU_545145_0_0_1"/>
<feature type="compositionally biased region" description="Low complexity" evidence="1">
    <location>
        <begin position="70"/>
        <end position="82"/>
    </location>
</feature>
<gene>
    <name evidence="2" type="ORF">DACRYDRAFT_117945</name>
</gene>
<dbReference type="OrthoDB" id="565731at2759"/>
<dbReference type="EMBL" id="JH795870">
    <property type="protein sequence ID" value="EJT99162.1"/>
    <property type="molecule type" value="Genomic_DNA"/>
</dbReference>
<dbReference type="AlphaFoldDB" id="M5G5X7"/>
<keyword evidence="3" id="KW-1185">Reference proteome</keyword>
<organism evidence="2 3">
    <name type="scientific">Dacryopinax primogenitus (strain DJM 731)</name>
    <name type="common">Brown rot fungus</name>
    <dbReference type="NCBI Taxonomy" id="1858805"/>
    <lineage>
        <taxon>Eukaryota</taxon>
        <taxon>Fungi</taxon>
        <taxon>Dikarya</taxon>
        <taxon>Basidiomycota</taxon>
        <taxon>Agaricomycotina</taxon>
        <taxon>Dacrymycetes</taxon>
        <taxon>Dacrymycetales</taxon>
        <taxon>Dacrymycetaceae</taxon>
        <taxon>Dacryopinax</taxon>
    </lineage>
</organism>
<evidence type="ECO:0000256" key="1">
    <source>
        <dbReference type="SAM" id="MobiDB-lite"/>
    </source>
</evidence>
<dbReference type="Proteomes" id="UP000030653">
    <property type="component" value="Unassembled WGS sequence"/>
</dbReference>
<name>M5G5X7_DACPD</name>
<evidence type="ECO:0000313" key="2">
    <source>
        <dbReference type="EMBL" id="EJT99162.1"/>
    </source>
</evidence>
<feature type="region of interest" description="Disordered" evidence="1">
    <location>
        <begin position="70"/>
        <end position="89"/>
    </location>
</feature>
<reference evidence="2 3" key="1">
    <citation type="journal article" date="2012" name="Science">
        <title>The Paleozoic origin of enzymatic lignin decomposition reconstructed from 31 fungal genomes.</title>
        <authorList>
            <person name="Floudas D."/>
            <person name="Binder M."/>
            <person name="Riley R."/>
            <person name="Barry K."/>
            <person name="Blanchette R.A."/>
            <person name="Henrissat B."/>
            <person name="Martinez A.T."/>
            <person name="Otillar R."/>
            <person name="Spatafora J.W."/>
            <person name="Yadav J.S."/>
            <person name="Aerts A."/>
            <person name="Benoit I."/>
            <person name="Boyd A."/>
            <person name="Carlson A."/>
            <person name="Copeland A."/>
            <person name="Coutinho P.M."/>
            <person name="de Vries R.P."/>
            <person name="Ferreira P."/>
            <person name="Findley K."/>
            <person name="Foster B."/>
            <person name="Gaskell J."/>
            <person name="Glotzer D."/>
            <person name="Gorecki P."/>
            <person name="Heitman J."/>
            <person name="Hesse C."/>
            <person name="Hori C."/>
            <person name="Igarashi K."/>
            <person name="Jurgens J.A."/>
            <person name="Kallen N."/>
            <person name="Kersten P."/>
            <person name="Kohler A."/>
            <person name="Kuees U."/>
            <person name="Kumar T.K.A."/>
            <person name="Kuo A."/>
            <person name="LaButti K."/>
            <person name="Larrondo L.F."/>
            <person name="Lindquist E."/>
            <person name="Ling A."/>
            <person name="Lombard V."/>
            <person name="Lucas S."/>
            <person name="Lundell T."/>
            <person name="Martin R."/>
            <person name="McLaughlin D.J."/>
            <person name="Morgenstern I."/>
            <person name="Morin E."/>
            <person name="Murat C."/>
            <person name="Nagy L.G."/>
            <person name="Nolan M."/>
            <person name="Ohm R.A."/>
            <person name="Patyshakuliyeva A."/>
            <person name="Rokas A."/>
            <person name="Ruiz-Duenas F.J."/>
            <person name="Sabat G."/>
            <person name="Salamov A."/>
            <person name="Samejima M."/>
            <person name="Schmutz J."/>
            <person name="Slot J.C."/>
            <person name="St John F."/>
            <person name="Stenlid J."/>
            <person name="Sun H."/>
            <person name="Sun S."/>
            <person name="Syed K."/>
            <person name="Tsang A."/>
            <person name="Wiebenga A."/>
            <person name="Young D."/>
            <person name="Pisabarro A."/>
            <person name="Eastwood D.C."/>
            <person name="Martin F."/>
            <person name="Cullen D."/>
            <person name="Grigoriev I.V."/>
            <person name="Hibbett D.S."/>
        </authorList>
    </citation>
    <scope>NUCLEOTIDE SEQUENCE [LARGE SCALE GENOMIC DNA]</scope>
    <source>
        <strain evidence="2 3">DJM-731 SS1</strain>
    </source>
</reference>
<accession>M5G5X7</accession>
<protein>
    <submittedName>
        <fullName evidence="2">Uncharacterized protein</fullName>
    </submittedName>
</protein>
<dbReference type="RefSeq" id="XP_040626060.1">
    <property type="nucleotide sequence ID" value="XM_040770498.1"/>
</dbReference>
<sequence length="500" mass="57143">MPLLIAPRIARQAVHYAFRYRFPATVTQRTLHVTVSVQAKKRSKGVDVDEFGEGFGEVEEIGNHLWEETSPATAAETSTSPSDKSDIIDDTVGLPDRRKRFSAFKKITPSGKTTSTFRKYYRHITERLSDTLPVHQRQRLSPTYLRKLIAAARVDEDWVRVRTVVDQWQTRMKADQKGMEKALGNYYWILRRMAPAENHEEQEKSEVSVITTESDKDVLVDGGAGIPPDYRDIRNKTEWSMIETSATRMGRHRMMFNGYYDQLMSRLPTKDATLAPLKNVRHMINLSLHRGDLERVAEVLKRWRESMGRPYRKIGEEFIGRCMTLHETLVAINVLTNRADYGIDLQSLKQVHKLFHSIMQNTSLHPEESVEAAFKLAAMSSAMPWRHIMQDPVSSVLLISICHRASRSKYAQTSMEKGAQVLDELGAYIQASKDKLTHKDQKNIYRNLGFAQRPQAMELGSKEMKWRAMSIKAAQTFGKELGLDVGWLSIPEKPAVQPQA</sequence>
<evidence type="ECO:0000313" key="3">
    <source>
        <dbReference type="Proteomes" id="UP000030653"/>
    </source>
</evidence>
<dbReference type="GeneID" id="63685560"/>